<accession>A0A9X6WHI7</accession>
<protein>
    <submittedName>
        <fullName evidence="1">Uncharacterized protein</fullName>
    </submittedName>
</protein>
<name>A0A9X6WHI7_BACTU</name>
<organism evidence="1 2">
    <name type="scientific">Bacillus thuringiensis</name>
    <dbReference type="NCBI Taxonomy" id="1428"/>
    <lineage>
        <taxon>Bacteria</taxon>
        <taxon>Bacillati</taxon>
        <taxon>Bacillota</taxon>
        <taxon>Bacilli</taxon>
        <taxon>Bacillales</taxon>
        <taxon>Bacillaceae</taxon>
        <taxon>Bacillus</taxon>
        <taxon>Bacillus cereus group</taxon>
    </lineage>
</organism>
<evidence type="ECO:0000313" key="2">
    <source>
        <dbReference type="Proteomes" id="UP000224003"/>
    </source>
</evidence>
<gene>
    <name evidence="1" type="ORF">COJ15_30145</name>
</gene>
<sequence length="149" mass="16775">MIKTINKCLSKKAEVRIESIKGIYSLGETIHGQLHITCKEDEDIYLKEAKLFLGAFTWKVANFPVKLMEHSVTIPVNKVLNANEKTVIHFSIQIPNEYLVNIDITGTPSPSGNIKLNGRFSLLYAKLFIKGGLNIKNEHDIPVTIKEQI</sequence>
<reference evidence="1 2" key="1">
    <citation type="submission" date="2017-09" db="EMBL/GenBank/DDBJ databases">
        <title>Large-scale bioinformatics analysis of Bacillus genomes uncovers conserved roles of natural products in bacterial physiology.</title>
        <authorList>
            <consortium name="Agbiome Team Llc"/>
            <person name="Bleich R.M."/>
            <person name="Grubbs K.J."/>
            <person name="Santa Maria K.C."/>
            <person name="Allen S.E."/>
            <person name="Farag S."/>
            <person name="Shank E.A."/>
            <person name="Bowers A."/>
        </authorList>
    </citation>
    <scope>NUCLEOTIDE SEQUENCE [LARGE SCALE GENOMIC DNA]</scope>
    <source>
        <strain evidence="1 2">AFS085496</strain>
    </source>
</reference>
<evidence type="ECO:0000313" key="1">
    <source>
        <dbReference type="EMBL" id="PFJ30998.1"/>
    </source>
</evidence>
<proteinExistence type="predicted"/>
<dbReference type="AlphaFoldDB" id="A0A9X6WHI7"/>
<dbReference type="RefSeq" id="WP_098517478.1">
    <property type="nucleotide sequence ID" value="NZ_NUVX01000070.1"/>
</dbReference>
<dbReference type="Proteomes" id="UP000224003">
    <property type="component" value="Unassembled WGS sequence"/>
</dbReference>
<comment type="caution">
    <text evidence="1">The sequence shown here is derived from an EMBL/GenBank/DDBJ whole genome shotgun (WGS) entry which is preliminary data.</text>
</comment>
<dbReference type="EMBL" id="NUVX01000070">
    <property type="protein sequence ID" value="PFJ30998.1"/>
    <property type="molecule type" value="Genomic_DNA"/>
</dbReference>